<evidence type="ECO:0000256" key="1">
    <source>
        <dbReference type="ARBA" id="ARBA00022801"/>
    </source>
</evidence>
<feature type="compositionally biased region" description="Basic and acidic residues" evidence="4">
    <location>
        <begin position="160"/>
        <end position="180"/>
    </location>
</feature>
<dbReference type="PANTHER" id="PTHR46642">
    <property type="entry name" value="DUAL SPECIFICITY PHOSPHATASE, SUBGROUP, CATALYTIC DOMAIN"/>
    <property type="match status" value="1"/>
</dbReference>
<keyword evidence="3" id="KW-0119">Carbohydrate metabolism</keyword>
<dbReference type="Pfam" id="PF00782">
    <property type="entry name" value="DSPc"/>
    <property type="match status" value="1"/>
</dbReference>
<evidence type="ECO:0000259" key="5">
    <source>
        <dbReference type="PROSITE" id="PS50054"/>
    </source>
</evidence>
<dbReference type="PROSITE" id="PS50056">
    <property type="entry name" value="TYR_PHOSPHATASE_2"/>
    <property type="match status" value="1"/>
</dbReference>
<dbReference type="InterPro" id="IPR000340">
    <property type="entry name" value="Dual-sp_phosphatase_cat-dom"/>
</dbReference>
<evidence type="ECO:0000256" key="3">
    <source>
        <dbReference type="ARBA" id="ARBA00023277"/>
    </source>
</evidence>
<name>A0ABP1ASS2_9BRYO</name>
<organism evidence="7 8">
    <name type="scientific">Sphagnum jensenii</name>
    <dbReference type="NCBI Taxonomy" id="128206"/>
    <lineage>
        <taxon>Eukaryota</taxon>
        <taxon>Viridiplantae</taxon>
        <taxon>Streptophyta</taxon>
        <taxon>Embryophyta</taxon>
        <taxon>Bryophyta</taxon>
        <taxon>Sphagnophytina</taxon>
        <taxon>Sphagnopsida</taxon>
        <taxon>Sphagnales</taxon>
        <taxon>Sphagnaceae</taxon>
        <taxon>Sphagnum</taxon>
    </lineage>
</organism>
<evidence type="ECO:0000256" key="4">
    <source>
        <dbReference type="SAM" id="MobiDB-lite"/>
    </source>
</evidence>
<gene>
    <name evidence="7" type="ORF">CSSPJE1EN2_LOCUS8552</name>
</gene>
<keyword evidence="1" id="KW-0378">Hydrolase</keyword>
<accession>A0ABP1ASS2</accession>
<dbReference type="Gene3D" id="3.90.190.10">
    <property type="entry name" value="Protein tyrosine phosphatase superfamily"/>
    <property type="match status" value="1"/>
</dbReference>
<evidence type="ECO:0000313" key="8">
    <source>
        <dbReference type="Proteomes" id="UP001497522"/>
    </source>
</evidence>
<reference evidence="7" key="1">
    <citation type="submission" date="2024-03" db="EMBL/GenBank/DDBJ databases">
        <authorList>
            <consortium name="ELIXIR-Norway"/>
            <consortium name="Elixir Norway"/>
        </authorList>
    </citation>
    <scope>NUCLEOTIDE SEQUENCE</scope>
</reference>
<proteinExistence type="predicted"/>
<evidence type="ECO:0000313" key="7">
    <source>
        <dbReference type="EMBL" id="CAK9865557.1"/>
    </source>
</evidence>
<feature type="domain" description="Tyrosine-protein phosphatase" evidence="5">
    <location>
        <begin position="191"/>
        <end position="347"/>
    </location>
</feature>
<dbReference type="CDD" id="cd14526">
    <property type="entry name" value="DSP_laforin-like"/>
    <property type="match status" value="1"/>
</dbReference>
<dbReference type="SUPFAM" id="SSF52799">
    <property type="entry name" value="(Phosphotyrosine protein) phosphatases II"/>
    <property type="match status" value="1"/>
</dbReference>
<sequence length="428" mass="46711">MMMAASIGAPVAQMSSCAHHHSCLAVFSNSSSSSSSSSSSLHYQSSSSSPSVSYLGNLNEQHSPLLSSSKLCAFTPFSSPFSSLLACCSVSMNPAAAGKMSSTRSPPPRYAGSFSYITPGTPTNPATDFLASDVRSRASVVACSSNSAHHQTGSVNPMSEAEKEGWEKRQSEAAAEEKNDPGPFTWEWTLNWDAITDKILVGSCPRSPDDINRMVDETGIDAVLNLQSDLCFEALKIPFLSIRNRAVEKGILLERVAIRDFDHGDQVLMLPVAVRVLNMLLSRGMKVYVHCTAGINRATLTVVAYLTFIQGMELEDAVQQVKSARKVAHPYLDCWTEVRRRILDGRQEEITAISANLYETRLDAGTHGTSHADWVQAEKVAISRTFQRWLETDVGVIEMETALLKREFKLKSQNHTAAADGNNNSYPH</sequence>
<protein>
    <recommendedName>
        <fullName evidence="9">Dual specificity protein phosphatase</fullName>
    </recommendedName>
</protein>
<dbReference type="Proteomes" id="UP001497522">
    <property type="component" value="Chromosome 15"/>
</dbReference>
<dbReference type="PROSITE" id="PS50054">
    <property type="entry name" value="TYR_PHOSPHATASE_DUAL"/>
    <property type="match status" value="1"/>
</dbReference>
<dbReference type="InterPro" id="IPR000387">
    <property type="entry name" value="Tyr_Pase_dom"/>
</dbReference>
<feature type="domain" description="Tyrosine specific protein phosphatases" evidence="6">
    <location>
        <begin position="271"/>
        <end position="325"/>
    </location>
</feature>
<evidence type="ECO:0008006" key="9">
    <source>
        <dbReference type="Google" id="ProtNLM"/>
    </source>
</evidence>
<dbReference type="EMBL" id="OZ023716">
    <property type="protein sequence ID" value="CAK9865557.1"/>
    <property type="molecule type" value="Genomic_DNA"/>
</dbReference>
<dbReference type="PANTHER" id="PTHR46642:SF8">
    <property type="entry name" value="DUAL SPECIFICITY PROTEIN PHOSPHATASE FAMILY PROTEIN"/>
    <property type="match status" value="1"/>
</dbReference>
<dbReference type="InterPro" id="IPR020422">
    <property type="entry name" value="TYR_PHOSPHATASE_DUAL_dom"/>
</dbReference>
<keyword evidence="8" id="KW-1185">Reference proteome</keyword>
<dbReference type="InterPro" id="IPR029021">
    <property type="entry name" value="Prot-tyrosine_phosphatase-like"/>
</dbReference>
<keyword evidence="2" id="KW-0904">Protein phosphatase</keyword>
<dbReference type="InterPro" id="IPR052832">
    <property type="entry name" value="Starch-Glucan_Phosphatase"/>
</dbReference>
<feature type="region of interest" description="Disordered" evidence="4">
    <location>
        <begin position="144"/>
        <end position="184"/>
    </location>
</feature>
<evidence type="ECO:0000256" key="2">
    <source>
        <dbReference type="ARBA" id="ARBA00022912"/>
    </source>
</evidence>
<dbReference type="SMART" id="SM00195">
    <property type="entry name" value="DSPc"/>
    <property type="match status" value="1"/>
</dbReference>
<dbReference type="InterPro" id="IPR045204">
    <property type="entry name" value="DSP_laforin-like"/>
</dbReference>
<evidence type="ECO:0000259" key="6">
    <source>
        <dbReference type="PROSITE" id="PS50056"/>
    </source>
</evidence>